<dbReference type="CDD" id="cd07067">
    <property type="entry name" value="HP_PGM_like"/>
    <property type="match status" value="1"/>
</dbReference>
<dbReference type="KEGG" id="sjv:SJAV_16610"/>
<protein>
    <submittedName>
        <fullName evidence="1">Phosphohistidine phosphatase SixA</fullName>
    </submittedName>
</protein>
<name>A0AAT9GSW6_9CREN</name>
<evidence type="ECO:0000313" key="1">
    <source>
        <dbReference type="EMBL" id="BFH73717.1"/>
    </source>
</evidence>
<dbReference type="RefSeq" id="WP_369609291.1">
    <property type="nucleotide sequence ID" value="NZ_AP031322.1"/>
</dbReference>
<sequence>MLYIVRHGKATGKDENAVLTEEGIKETELIASKIKISPTIIYSSPLPRAKQTAEIFSKYTGAKVVILDVLRPEKDPSMLKSFSYDGVMLVGHNPMISNYLSSLLNYQIELGNSCIAGIEKTLKLLICPEYLKS</sequence>
<dbReference type="InterPro" id="IPR029033">
    <property type="entry name" value="His_PPase_superfam"/>
</dbReference>
<dbReference type="AlphaFoldDB" id="A0AAT9GSW6"/>
<dbReference type="Pfam" id="PF00300">
    <property type="entry name" value="His_Phos_1"/>
    <property type="match status" value="1"/>
</dbReference>
<dbReference type="SMART" id="SM00855">
    <property type="entry name" value="PGAM"/>
    <property type="match status" value="1"/>
</dbReference>
<gene>
    <name evidence="1" type="primary">sixA_1</name>
    <name evidence="1" type="ORF">SJAV_16610</name>
</gene>
<dbReference type="GeneID" id="92354617"/>
<accession>A0AAT9GSW6</accession>
<dbReference type="InterPro" id="IPR013078">
    <property type="entry name" value="His_Pase_superF_clade-1"/>
</dbReference>
<proteinExistence type="predicted"/>
<reference evidence="1" key="1">
    <citation type="submission" date="2024-03" db="EMBL/GenBank/DDBJ databases">
        <title>Complete genome sequence of Sulfurisphaera javensis strain KD-1.</title>
        <authorList>
            <person name="Sakai H."/>
            <person name="Nur N."/>
            <person name="Suwanto A."/>
            <person name="Kurosawa N."/>
        </authorList>
    </citation>
    <scope>NUCLEOTIDE SEQUENCE</scope>
    <source>
        <strain evidence="1">KD-1</strain>
    </source>
</reference>
<organism evidence="1">
    <name type="scientific">Sulfurisphaera javensis</name>
    <dbReference type="NCBI Taxonomy" id="2049879"/>
    <lineage>
        <taxon>Archaea</taxon>
        <taxon>Thermoproteota</taxon>
        <taxon>Thermoprotei</taxon>
        <taxon>Sulfolobales</taxon>
        <taxon>Sulfolobaceae</taxon>
        <taxon>Sulfurisphaera</taxon>
    </lineage>
</organism>
<dbReference type="Gene3D" id="3.40.50.1240">
    <property type="entry name" value="Phosphoglycerate mutase-like"/>
    <property type="match status" value="1"/>
</dbReference>
<dbReference type="SUPFAM" id="SSF53254">
    <property type="entry name" value="Phosphoglycerate mutase-like"/>
    <property type="match status" value="1"/>
</dbReference>
<dbReference type="EMBL" id="AP031322">
    <property type="protein sequence ID" value="BFH73717.1"/>
    <property type="molecule type" value="Genomic_DNA"/>
</dbReference>